<dbReference type="GO" id="GO:0016746">
    <property type="term" value="F:acyltransferase activity"/>
    <property type="evidence" value="ECO:0007669"/>
    <property type="project" value="UniProtKB-KW"/>
</dbReference>
<dbReference type="EMBL" id="UFAJ01000236">
    <property type="protein sequence ID" value="SSD59946.1"/>
    <property type="molecule type" value="Genomic_DNA"/>
</dbReference>
<evidence type="ECO:0000256" key="9">
    <source>
        <dbReference type="ARBA" id="ARBA00023136"/>
    </source>
</evidence>
<proteinExistence type="inferred from homology"/>
<keyword evidence="5" id="KW-0808">Transferase</keyword>
<dbReference type="Pfam" id="PF10998">
    <property type="entry name" value="DUF2838"/>
    <property type="match status" value="1"/>
</dbReference>
<sequence length="389" mass="45785">MHEQSTAERSFTNIFGLLDLLDPQAPEEFKKRYLAIQEAKQKISDTLREKKQDLKLDELKIKVLDKLNKLDDKLSDVFFKRPGKFEKFFYPFTLLNIFTIGFLMGHKPEIFHIYYTILFFLLIPIRAYTYYKTNNHYFLADLCYYVNGMCLLFIWAFPNNISLYLSTFALTFGTLSWAVITWKNSLVTHSVDKVTSCFIHIMPPLTIHVITHVLDDTDFQRERFPAVYLSKANITNNGGWPLKTNIFYTSLYYLLWQCSYHYFITIRQSTKIQSGERMTSFEYLTKHTFKNTPILSTLLDLPDPYPMLLYILFQYLYQLITMSLCGIWFADSHAASIFLLSIFLVASYNGATYYIDYYGDQGLRKEIKKLQLEIRNIQGSDIEEDEAVR</sequence>
<accession>A0A376B5H4</accession>
<feature type="transmembrane region" description="Helical" evidence="13">
    <location>
        <begin position="88"/>
        <end position="106"/>
    </location>
</feature>
<evidence type="ECO:0000256" key="11">
    <source>
        <dbReference type="ARBA" id="ARBA00023264"/>
    </source>
</evidence>
<evidence type="ECO:0000256" key="4">
    <source>
        <dbReference type="ARBA" id="ARBA00022516"/>
    </source>
</evidence>
<dbReference type="InterPro" id="IPR021261">
    <property type="entry name" value="GPCAT"/>
</dbReference>
<reference evidence="15" key="1">
    <citation type="submission" date="2018-06" db="EMBL/GenBank/DDBJ databases">
        <authorList>
            <person name="Guldener U."/>
        </authorList>
    </citation>
    <scope>NUCLEOTIDE SEQUENCE [LARGE SCALE GENOMIC DNA]</scope>
    <source>
        <strain evidence="15">UTAD17</strain>
    </source>
</reference>
<keyword evidence="11" id="KW-1208">Phospholipid metabolism</keyword>
<evidence type="ECO:0000313" key="15">
    <source>
        <dbReference type="Proteomes" id="UP000262825"/>
    </source>
</evidence>
<evidence type="ECO:0000256" key="10">
    <source>
        <dbReference type="ARBA" id="ARBA00023209"/>
    </source>
</evidence>
<dbReference type="VEuPathDB" id="FungiDB:SCODWIG_01707"/>
<evidence type="ECO:0000256" key="3">
    <source>
        <dbReference type="ARBA" id="ARBA00019082"/>
    </source>
</evidence>
<evidence type="ECO:0000256" key="2">
    <source>
        <dbReference type="ARBA" id="ARBA00006675"/>
    </source>
</evidence>
<keyword evidence="6 13" id="KW-0812">Transmembrane</keyword>
<name>A0A376B5H4_9ASCO</name>
<evidence type="ECO:0000256" key="6">
    <source>
        <dbReference type="ARBA" id="ARBA00022692"/>
    </source>
</evidence>
<organism evidence="14 15">
    <name type="scientific">Saccharomycodes ludwigii</name>
    <dbReference type="NCBI Taxonomy" id="36035"/>
    <lineage>
        <taxon>Eukaryota</taxon>
        <taxon>Fungi</taxon>
        <taxon>Dikarya</taxon>
        <taxon>Ascomycota</taxon>
        <taxon>Saccharomycotina</taxon>
        <taxon>Saccharomycetes</taxon>
        <taxon>Saccharomycodales</taxon>
        <taxon>Saccharomycodaceae</taxon>
        <taxon>Saccharomycodes</taxon>
    </lineage>
</organism>
<comment type="similarity">
    <text evidence="2">Belongs to the GPC1 family.</text>
</comment>
<comment type="subcellular location">
    <subcellularLocation>
        <location evidence="1">Membrane</location>
        <topology evidence="1">Multi-pass membrane protein</topology>
    </subcellularLocation>
</comment>
<keyword evidence="15" id="KW-1185">Reference proteome</keyword>
<dbReference type="Proteomes" id="UP000262825">
    <property type="component" value="Unassembled WGS sequence"/>
</dbReference>
<dbReference type="PANTHER" id="PTHR31201:SF1">
    <property type="entry name" value="GLYCEROPHOSPHOCHOLINE ACYLTRANSFERASE 1"/>
    <property type="match status" value="1"/>
</dbReference>
<feature type="transmembrane region" description="Helical" evidence="13">
    <location>
        <begin position="138"/>
        <end position="157"/>
    </location>
</feature>
<keyword evidence="4" id="KW-0444">Lipid biosynthesis</keyword>
<protein>
    <recommendedName>
        <fullName evidence="3">Glycerophosphocholine acyltransferase 1</fullName>
    </recommendedName>
</protein>
<dbReference type="GO" id="GO:0006656">
    <property type="term" value="P:phosphatidylcholine biosynthetic process"/>
    <property type="evidence" value="ECO:0007669"/>
    <property type="project" value="TreeGrafter"/>
</dbReference>
<keyword evidence="10" id="KW-0594">Phospholipid biosynthesis</keyword>
<evidence type="ECO:0000256" key="5">
    <source>
        <dbReference type="ARBA" id="ARBA00022679"/>
    </source>
</evidence>
<feature type="transmembrane region" description="Helical" evidence="13">
    <location>
        <begin position="335"/>
        <end position="355"/>
    </location>
</feature>
<evidence type="ECO:0000313" key="14">
    <source>
        <dbReference type="EMBL" id="SSD59946.1"/>
    </source>
</evidence>
<evidence type="ECO:0000256" key="12">
    <source>
        <dbReference type="ARBA" id="ARBA00023315"/>
    </source>
</evidence>
<dbReference type="PANTHER" id="PTHR31201">
    <property type="entry name" value="OS01G0585100 PROTEIN"/>
    <property type="match status" value="1"/>
</dbReference>
<evidence type="ECO:0000256" key="1">
    <source>
        <dbReference type="ARBA" id="ARBA00004141"/>
    </source>
</evidence>
<gene>
    <name evidence="14" type="ORF">SCODWIG_01707</name>
</gene>
<evidence type="ECO:0000256" key="8">
    <source>
        <dbReference type="ARBA" id="ARBA00023098"/>
    </source>
</evidence>
<dbReference type="GO" id="GO:0016020">
    <property type="term" value="C:membrane"/>
    <property type="evidence" value="ECO:0007669"/>
    <property type="project" value="UniProtKB-SubCell"/>
</dbReference>
<keyword evidence="12" id="KW-0012">Acyltransferase</keyword>
<keyword evidence="7 13" id="KW-1133">Transmembrane helix</keyword>
<feature type="transmembrane region" description="Helical" evidence="13">
    <location>
        <begin position="112"/>
        <end position="131"/>
    </location>
</feature>
<feature type="transmembrane region" description="Helical" evidence="13">
    <location>
        <begin position="308"/>
        <end position="329"/>
    </location>
</feature>
<keyword evidence="9 13" id="KW-0472">Membrane</keyword>
<evidence type="ECO:0000256" key="13">
    <source>
        <dbReference type="SAM" id="Phobius"/>
    </source>
</evidence>
<feature type="transmembrane region" description="Helical" evidence="13">
    <location>
        <begin position="163"/>
        <end position="182"/>
    </location>
</feature>
<evidence type="ECO:0000256" key="7">
    <source>
        <dbReference type="ARBA" id="ARBA00022989"/>
    </source>
</evidence>
<keyword evidence="8" id="KW-0443">Lipid metabolism</keyword>
<dbReference type="AlphaFoldDB" id="A0A376B5H4"/>